<accession>A0A5C6YXS3</accession>
<dbReference type="PANTHER" id="PTHR22916:SF3">
    <property type="entry name" value="UDP-GLCNAC:BETAGAL BETA-1,3-N-ACETYLGLUCOSAMINYLTRANSFERASE-LIKE PROTEIN 1"/>
    <property type="match status" value="1"/>
</dbReference>
<dbReference type="Pfam" id="PF00535">
    <property type="entry name" value="Glycos_transf_2"/>
    <property type="match status" value="1"/>
</dbReference>
<name>A0A5C6YXS3_9FLAO</name>
<dbReference type="InterPro" id="IPR029044">
    <property type="entry name" value="Nucleotide-diphossugar_trans"/>
</dbReference>
<organism evidence="2 3">
    <name type="scientific">Aequorivita antarctica</name>
    <dbReference type="NCBI Taxonomy" id="153266"/>
    <lineage>
        <taxon>Bacteria</taxon>
        <taxon>Pseudomonadati</taxon>
        <taxon>Bacteroidota</taxon>
        <taxon>Flavobacteriia</taxon>
        <taxon>Flavobacteriales</taxon>
        <taxon>Flavobacteriaceae</taxon>
        <taxon>Aequorivita</taxon>
    </lineage>
</organism>
<dbReference type="AlphaFoldDB" id="A0A5C6YXS3"/>
<reference evidence="2 3" key="1">
    <citation type="submission" date="2019-08" db="EMBL/GenBank/DDBJ databases">
        <title>Genome of Aequorivita antarctica SW49 (type strain).</title>
        <authorList>
            <person name="Bowman J.P."/>
        </authorList>
    </citation>
    <scope>NUCLEOTIDE SEQUENCE [LARGE SCALE GENOMIC DNA]</scope>
    <source>
        <strain evidence="2 3">SW49</strain>
    </source>
</reference>
<dbReference type="RefSeq" id="WP_111846066.1">
    <property type="nucleotide sequence ID" value="NZ_UEGI01000037.1"/>
</dbReference>
<dbReference type="Gene3D" id="3.90.550.10">
    <property type="entry name" value="Spore Coat Polysaccharide Biosynthesis Protein SpsA, Chain A"/>
    <property type="match status" value="1"/>
</dbReference>
<comment type="caution">
    <text evidence="2">The sequence shown here is derived from an EMBL/GenBank/DDBJ whole genome shotgun (WGS) entry which is preliminary data.</text>
</comment>
<dbReference type="InterPro" id="IPR001173">
    <property type="entry name" value="Glyco_trans_2-like"/>
</dbReference>
<evidence type="ECO:0000259" key="1">
    <source>
        <dbReference type="Pfam" id="PF00535"/>
    </source>
</evidence>
<evidence type="ECO:0000313" key="3">
    <source>
        <dbReference type="Proteomes" id="UP000321497"/>
    </source>
</evidence>
<keyword evidence="2" id="KW-0808">Transferase</keyword>
<dbReference type="SUPFAM" id="SSF53448">
    <property type="entry name" value="Nucleotide-diphospho-sugar transferases"/>
    <property type="match status" value="1"/>
</dbReference>
<proteinExistence type="predicted"/>
<dbReference type="Proteomes" id="UP000321497">
    <property type="component" value="Unassembled WGS sequence"/>
</dbReference>
<protein>
    <submittedName>
        <fullName evidence="2">Glycosyltransferase</fullName>
    </submittedName>
</protein>
<gene>
    <name evidence="2" type="ORF">ESU54_11850</name>
</gene>
<keyword evidence="3" id="KW-1185">Reference proteome</keyword>
<dbReference type="OrthoDB" id="9788101at2"/>
<sequence length="274" mass="31726">MKNYLTTIVIPTYNCEETIKEALNSILSQSFKNVEILIIDGASTDNTLKILQEYKTQEENLIVHSAKDEGIYDAMNKGIKLAKGDWLYFMGSDDTFYETTTLGKVATLIDGLSCNVIYGNVKIIGNTGWAKEGDIYDGKFDTLKILNKNISHQAIFYKRKFIKEEIGFFNVNYSVCSDWDFNLRCWSKTDFYYTDSIIANFFSGGLSTNGSDKLFEKDFIANILKYFKISLFNSLINSPSFRKYSKVKLLQKEYHPLRTKYNYFMKRLLNKIKR</sequence>
<dbReference type="EMBL" id="VORT01000008">
    <property type="protein sequence ID" value="TXD72500.1"/>
    <property type="molecule type" value="Genomic_DNA"/>
</dbReference>
<dbReference type="PANTHER" id="PTHR22916">
    <property type="entry name" value="GLYCOSYLTRANSFERASE"/>
    <property type="match status" value="1"/>
</dbReference>
<feature type="domain" description="Glycosyltransferase 2-like" evidence="1">
    <location>
        <begin position="7"/>
        <end position="134"/>
    </location>
</feature>
<evidence type="ECO:0000313" key="2">
    <source>
        <dbReference type="EMBL" id="TXD72500.1"/>
    </source>
</evidence>
<dbReference type="CDD" id="cd06433">
    <property type="entry name" value="GT_2_WfgS_like"/>
    <property type="match status" value="1"/>
</dbReference>
<dbReference type="GO" id="GO:0016758">
    <property type="term" value="F:hexosyltransferase activity"/>
    <property type="evidence" value="ECO:0007669"/>
    <property type="project" value="UniProtKB-ARBA"/>
</dbReference>